<evidence type="ECO:0000313" key="1">
    <source>
        <dbReference type="EMBL" id="KAF5314883.1"/>
    </source>
</evidence>
<protein>
    <recommendedName>
        <fullName evidence="3">Prolyl 4-hydroxylase alpha subunit Fe(2+) 2OG dioxygenase domain-containing protein</fullName>
    </recommendedName>
</protein>
<name>A0A8H5B1M2_9AGAR</name>
<dbReference type="Proteomes" id="UP000567179">
    <property type="component" value="Unassembled WGS sequence"/>
</dbReference>
<evidence type="ECO:0008006" key="3">
    <source>
        <dbReference type="Google" id="ProtNLM"/>
    </source>
</evidence>
<dbReference type="PANTHER" id="PTHR33099">
    <property type="entry name" value="FE2OG DIOXYGENASE DOMAIN-CONTAINING PROTEIN"/>
    <property type="match status" value="1"/>
</dbReference>
<keyword evidence="2" id="KW-1185">Reference proteome</keyword>
<accession>A0A8H5B1M2</accession>
<evidence type="ECO:0000313" key="2">
    <source>
        <dbReference type="Proteomes" id="UP000567179"/>
    </source>
</evidence>
<dbReference type="EMBL" id="JAACJJ010000043">
    <property type="protein sequence ID" value="KAF5314883.1"/>
    <property type="molecule type" value="Genomic_DNA"/>
</dbReference>
<comment type="caution">
    <text evidence="1">The sequence shown here is derived from an EMBL/GenBank/DDBJ whole genome shotgun (WGS) entry which is preliminary data.</text>
</comment>
<dbReference type="PANTHER" id="PTHR33099:SF7">
    <property type="entry name" value="MYND-TYPE DOMAIN-CONTAINING PROTEIN"/>
    <property type="match status" value="1"/>
</dbReference>
<sequence>MTNASLASLRAAFSLVYELPYCDGSLENIFENEPSFAKLFYRIGEQAADEPLKGLADACHKATFGLSDKDVLDEAYRKAGKMDTTDFAALLSPNALGLMNIIATNLLGGRKSADDIEVKFYKLNVYGPGSFFKPHVDTSRGDDMFGTLVLVLPIPL</sequence>
<proteinExistence type="predicted"/>
<reference evidence="1 2" key="1">
    <citation type="journal article" date="2020" name="ISME J.">
        <title>Uncovering the hidden diversity of litter-decomposition mechanisms in mushroom-forming fungi.</title>
        <authorList>
            <person name="Floudas D."/>
            <person name="Bentzer J."/>
            <person name="Ahren D."/>
            <person name="Johansson T."/>
            <person name="Persson P."/>
            <person name="Tunlid A."/>
        </authorList>
    </citation>
    <scope>NUCLEOTIDE SEQUENCE [LARGE SCALE GENOMIC DNA]</scope>
    <source>
        <strain evidence="1 2">CBS 101986</strain>
    </source>
</reference>
<gene>
    <name evidence="1" type="ORF">D9619_007495</name>
</gene>
<dbReference type="OrthoDB" id="27483at2759"/>
<organism evidence="1 2">
    <name type="scientific">Psilocybe cf. subviscida</name>
    <dbReference type="NCBI Taxonomy" id="2480587"/>
    <lineage>
        <taxon>Eukaryota</taxon>
        <taxon>Fungi</taxon>
        <taxon>Dikarya</taxon>
        <taxon>Basidiomycota</taxon>
        <taxon>Agaricomycotina</taxon>
        <taxon>Agaricomycetes</taxon>
        <taxon>Agaricomycetidae</taxon>
        <taxon>Agaricales</taxon>
        <taxon>Agaricineae</taxon>
        <taxon>Strophariaceae</taxon>
        <taxon>Psilocybe</taxon>
    </lineage>
</organism>
<dbReference type="AlphaFoldDB" id="A0A8H5B1M2"/>